<dbReference type="InterPro" id="IPR003594">
    <property type="entry name" value="HATPase_dom"/>
</dbReference>
<evidence type="ECO:0000256" key="12">
    <source>
        <dbReference type="SAM" id="Phobius"/>
    </source>
</evidence>
<evidence type="ECO:0000313" key="15">
    <source>
        <dbReference type="EMBL" id="TCS74670.1"/>
    </source>
</evidence>
<evidence type="ECO:0000313" key="16">
    <source>
        <dbReference type="Proteomes" id="UP000295726"/>
    </source>
</evidence>
<feature type="domain" description="Histidine kinase/HSP90-like ATPase" evidence="13">
    <location>
        <begin position="467"/>
        <end position="583"/>
    </location>
</feature>
<evidence type="ECO:0000256" key="2">
    <source>
        <dbReference type="ARBA" id="ARBA00022475"/>
    </source>
</evidence>
<keyword evidence="10" id="KW-0902">Two-component regulatory system</keyword>
<evidence type="ECO:0000256" key="8">
    <source>
        <dbReference type="ARBA" id="ARBA00022840"/>
    </source>
</evidence>
<dbReference type="RefSeq" id="WP_132383733.1">
    <property type="nucleotide sequence ID" value="NZ_SLZZ01000036.1"/>
</dbReference>
<dbReference type="Gene3D" id="3.30.565.10">
    <property type="entry name" value="Histidine kinase-like ATPase, C-terminal domain"/>
    <property type="match status" value="1"/>
</dbReference>
<keyword evidence="7 15" id="KW-0418">Kinase</keyword>
<evidence type="ECO:0000259" key="13">
    <source>
        <dbReference type="Pfam" id="PF02518"/>
    </source>
</evidence>
<dbReference type="InterPro" id="IPR036890">
    <property type="entry name" value="HATPase_C_sf"/>
</dbReference>
<keyword evidence="5 12" id="KW-0812">Transmembrane</keyword>
<evidence type="ECO:0000256" key="1">
    <source>
        <dbReference type="ARBA" id="ARBA00004651"/>
    </source>
</evidence>
<keyword evidence="2" id="KW-1003">Cell membrane</keyword>
<evidence type="ECO:0000256" key="5">
    <source>
        <dbReference type="ARBA" id="ARBA00022692"/>
    </source>
</evidence>
<accession>A0A4R3K165</accession>
<evidence type="ECO:0000256" key="10">
    <source>
        <dbReference type="ARBA" id="ARBA00023012"/>
    </source>
</evidence>
<dbReference type="InterPro" id="IPR050640">
    <property type="entry name" value="Bact_2-comp_sensor_kinase"/>
</dbReference>
<reference evidence="15 16" key="1">
    <citation type="submission" date="2019-03" db="EMBL/GenBank/DDBJ databases">
        <title>Genomic Encyclopedia of Type Strains, Phase IV (KMG-IV): sequencing the most valuable type-strain genomes for metagenomic binning, comparative biology and taxonomic classification.</title>
        <authorList>
            <person name="Goeker M."/>
        </authorList>
    </citation>
    <scope>NUCLEOTIDE SEQUENCE [LARGE SCALE GENOMIC DNA]</scope>
    <source>
        <strain evidence="15 16">DSM 29489</strain>
    </source>
</reference>
<keyword evidence="4" id="KW-0808">Transferase</keyword>
<dbReference type="Pfam" id="PF02518">
    <property type="entry name" value="HATPase_c"/>
    <property type="match status" value="1"/>
</dbReference>
<organism evidence="15 16">
    <name type="scientific">Muricomes intestini</name>
    <dbReference type="NCBI Taxonomy" id="1796634"/>
    <lineage>
        <taxon>Bacteria</taxon>
        <taxon>Bacillati</taxon>
        <taxon>Bacillota</taxon>
        <taxon>Clostridia</taxon>
        <taxon>Lachnospirales</taxon>
        <taxon>Lachnospiraceae</taxon>
        <taxon>Muricomes</taxon>
    </lineage>
</organism>
<feature type="transmembrane region" description="Helical" evidence="12">
    <location>
        <begin position="288"/>
        <end position="311"/>
    </location>
</feature>
<protein>
    <submittedName>
        <fullName evidence="15">Histidine kinase/DNA gyrase B/HSP90-like ATPase</fullName>
    </submittedName>
</protein>
<dbReference type="GO" id="GO:0005886">
    <property type="term" value="C:plasma membrane"/>
    <property type="evidence" value="ECO:0007669"/>
    <property type="project" value="UniProtKB-SubCell"/>
</dbReference>
<dbReference type="EMBL" id="SLZZ01000036">
    <property type="protein sequence ID" value="TCS74670.1"/>
    <property type="molecule type" value="Genomic_DNA"/>
</dbReference>
<evidence type="ECO:0000256" key="4">
    <source>
        <dbReference type="ARBA" id="ARBA00022679"/>
    </source>
</evidence>
<keyword evidence="9 12" id="KW-1133">Transmembrane helix</keyword>
<dbReference type="GO" id="GO:0005524">
    <property type="term" value="F:ATP binding"/>
    <property type="evidence" value="ECO:0007669"/>
    <property type="project" value="UniProtKB-KW"/>
</dbReference>
<evidence type="ECO:0000256" key="3">
    <source>
        <dbReference type="ARBA" id="ARBA00022553"/>
    </source>
</evidence>
<dbReference type="InterPro" id="IPR010559">
    <property type="entry name" value="Sig_transdc_His_kin_internal"/>
</dbReference>
<feature type="domain" description="Signal transduction histidine kinase internal region" evidence="14">
    <location>
        <begin position="372"/>
        <end position="450"/>
    </location>
</feature>
<dbReference type="SUPFAM" id="SSF55874">
    <property type="entry name" value="ATPase domain of HSP90 chaperone/DNA topoisomerase II/histidine kinase"/>
    <property type="match status" value="1"/>
</dbReference>
<evidence type="ECO:0000256" key="7">
    <source>
        <dbReference type="ARBA" id="ARBA00022777"/>
    </source>
</evidence>
<evidence type="ECO:0000256" key="11">
    <source>
        <dbReference type="ARBA" id="ARBA00023136"/>
    </source>
</evidence>
<evidence type="ECO:0000256" key="9">
    <source>
        <dbReference type="ARBA" id="ARBA00022989"/>
    </source>
</evidence>
<dbReference type="Pfam" id="PF06580">
    <property type="entry name" value="His_kinase"/>
    <property type="match status" value="1"/>
</dbReference>
<comment type="caution">
    <text evidence="15">The sequence shown here is derived from an EMBL/GenBank/DDBJ whole genome shotgun (WGS) entry which is preliminary data.</text>
</comment>
<dbReference type="OrthoDB" id="138378at2"/>
<sequence>MRKFWNKIGLFKKCASIYVVFITVPTLFFAFFLYHTQSEQFYDQAVHDRKTALSQIADNVDTSFMAVEDLSNSLTYRNSLVSLISRSDLNEYPVWAKHSSEEFMINLKYSLKYQNLSITDAAIFTNNPDIPETGNFYTRDRLYALPFYQDFRRQNKNYDIYFLSKEAASEYFRQKGEDKDAKGAVLLFVRKIQQAYYSGYQGVLILEVNADKFLASFSPYIGKNSGYYILFKNTKDTYGCLPTSKVNFTNRSSKESDLLFEESEKYPVIVVSQIALHRKIYLVSAFRMSLLLILMTVIQLFVVWGMIKYIFKKINMQITEMDKIVMHDFSGRISITASNELSLVGQRYNLLLDKIDTLINDIVQKETDIKNAQIKALQYQINPHFIYNVLSIFAGNAEQSGNPLLSESISYFGHLLRYTIRDTGLYSTVEEELENAKALIKVYTLHFTDSLRLNIEVKEEVLKQPLIKFLLQPIIENSIIHAYPREYAGGDMQINISVEVFDKKMIITIADNGIGMETEHLCKVRENIIHGAEVEPGAKSDSSFIGLHNIYKRLKLVYGENSNLEIISFKGKGTVVSATLPLTNERE</sequence>
<dbReference type="AlphaFoldDB" id="A0A4R3K165"/>
<keyword evidence="8" id="KW-0067">ATP-binding</keyword>
<keyword evidence="11 12" id="KW-0472">Membrane</keyword>
<keyword evidence="16" id="KW-1185">Reference proteome</keyword>
<evidence type="ECO:0000256" key="6">
    <source>
        <dbReference type="ARBA" id="ARBA00022741"/>
    </source>
</evidence>
<gene>
    <name evidence="15" type="ORF">EDD59_13612</name>
</gene>
<name>A0A4R3K165_9FIRM</name>
<keyword evidence="6" id="KW-0547">Nucleotide-binding</keyword>
<feature type="transmembrane region" description="Helical" evidence="12">
    <location>
        <begin position="15"/>
        <end position="34"/>
    </location>
</feature>
<dbReference type="Proteomes" id="UP000295726">
    <property type="component" value="Unassembled WGS sequence"/>
</dbReference>
<dbReference type="GO" id="GO:0000155">
    <property type="term" value="F:phosphorelay sensor kinase activity"/>
    <property type="evidence" value="ECO:0007669"/>
    <property type="project" value="InterPro"/>
</dbReference>
<dbReference type="PANTHER" id="PTHR34220:SF11">
    <property type="entry name" value="SENSOR PROTEIN KINASE HPTS"/>
    <property type="match status" value="1"/>
</dbReference>
<comment type="subcellular location">
    <subcellularLocation>
        <location evidence="1">Cell membrane</location>
        <topology evidence="1">Multi-pass membrane protein</topology>
    </subcellularLocation>
</comment>
<dbReference type="PANTHER" id="PTHR34220">
    <property type="entry name" value="SENSOR HISTIDINE KINASE YPDA"/>
    <property type="match status" value="1"/>
</dbReference>
<evidence type="ECO:0000259" key="14">
    <source>
        <dbReference type="Pfam" id="PF06580"/>
    </source>
</evidence>
<proteinExistence type="predicted"/>
<keyword evidence="3" id="KW-0597">Phosphoprotein</keyword>